<keyword evidence="2" id="KW-0067">ATP-binding</keyword>
<organism evidence="4 5">
    <name type="scientific">Francisella orientalis</name>
    <dbReference type="NCBI Taxonomy" id="299583"/>
    <lineage>
        <taxon>Bacteria</taxon>
        <taxon>Pseudomonadati</taxon>
        <taxon>Pseudomonadota</taxon>
        <taxon>Gammaproteobacteria</taxon>
        <taxon>Thiotrichales</taxon>
        <taxon>Francisellaceae</taxon>
        <taxon>Francisella</taxon>
    </lineage>
</organism>
<protein>
    <recommendedName>
        <fullName evidence="3">Thil AANH domain-containing protein</fullName>
    </recommendedName>
</protein>
<dbReference type="AlphaFoldDB" id="A0AAW9YTN2"/>
<evidence type="ECO:0000313" key="4">
    <source>
        <dbReference type="EMBL" id="NIY57386.1"/>
    </source>
</evidence>
<evidence type="ECO:0000256" key="2">
    <source>
        <dbReference type="ARBA" id="ARBA00022840"/>
    </source>
</evidence>
<feature type="non-terminal residue" evidence="4">
    <location>
        <position position="30"/>
    </location>
</feature>
<dbReference type="GO" id="GO:0004810">
    <property type="term" value="F:CCA tRNA nucleotidyltransferase activity"/>
    <property type="evidence" value="ECO:0007669"/>
    <property type="project" value="InterPro"/>
</dbReference>
<dbReference type="Pfam" id="PF02568">
    <property type="entry name" value="ThiI"/>
    <property type="match status" value="1"/>
</dbReference>
<dbReference type="EMBL" id="QPQM01000032">
    <property type="protein sequence ID" value="NIY57386.1"/>
    <property type="molecule type" value="Genomic_DNA"/>
</dbReference>
<dbReference type="GO" id="GO:0005524">
    <property type="term" value="F:ATP binding"/>
    <property type="evidence" value="ECO:0007669"/>
    <property type="project" value="UniProtKB-KW"/>
</dbReference>
<sequence>MEKKRIKAVSLISGGLDSMLATKMMLEQGI</sequence>
<dbReference type="InterPro" id="IPR020536">
    <property type="entry name" value="ThiI_AANH"/>
</dbReference>
<evidence type="ECO:0000259" key="3">
    <source>
        <dbReference type="Pfam" id="PF02568"/>
    </source>
</evidence>
<proteinExistence type="predicted"/>
<keyword evidence="1" id="KW-0547">Nucleotide-binding</keyword>
<dbReference type="Gene3D" id="3.40.50.620">
    <property type="entry name" value="HUPs"/>
    <property type="match status" value="1"/>
</dbReference>
<evidence type="ECO:0000313" key="5">
    <source>
        <dbReference type="Proteomes" id="UP000774689"/>
    </source>
</evidence>
<dbReference type="Proteomes" id="UP000774689">
    <property type="component" value="Unassembled WGS sequence"/>
</dbReference>
<gene>
    <name evidence="4" type="ORF">CHQ83_09665</name>
</gene>
<evidence type="ECO:0000256" key="1">
    <source>
        <dbReference type="ARBA" id="ARBA00022741"/>
    </source>
</evidence>
<dbReference type="SUPFAM" id="SSF52402">
    <property type="entry name" value="Adenine nucleotide alpha hydrolases-like"/>
    <property type="match status" value="1"/>
</dbReference>
<name>A0AAW9YTN2_9GAMM</name>
<comment type="caution">
    <text evidence="4">The sequence shown here is derived from an EMBL/GenBank/DDBJ whole genome shotgun (WGS) entry which is preliminary data.</text>
</comment>
<feature type="domain" description="Thil AANH" evidence="3">
    <location>
        <begin position="7"/>
        <end position="30"/>
    </location>
</feature>
<reference evidence="4" key="1">
    <citation type="journal article" date="2020" name="Int. J. Syst. Evol. Microbiol.">
        <title>Reclassification of Francisella noatunensis subsp. orientalis Ottem et al. 2009 as Francisella orientalis sp. nov., Francisella noatunensis subsp. chilensis subsp. nov. and emended description of Francisella noatunensis.</title>
        <authorList>
            <person name="Ramirez-Paredes J.G."/>
            <person name="Larsson P."/>
            <person name="Thompson K.D."/>
            <person name="Penman D.J."/>
            <person name="Busse H.J."/>
            <person name="Ohrman C."/>
            <person name="Sjodin A."/>
            <person name="Soto E."/>
            <person name="Richards R.H."/>
            <person name="Adams A."/>
            <person name="Colquhoun D.J."/>
        </authorList>
    </citation>
    <scope>NUCLEOTIDE SEQUENCE</scope>
    <source>
        <strain evidence="4">LADL-07285A</strain>
    </source>
</reference>
<dbReference type="InterPro" id="IPR014729">
    <property type="entry name" value="Rossmann-like_a/b/a_fold"/>
</dbReference>
<accession>A0AAW9YTN2</accession>